<sequence length="122" mass="13671">VGITPAFPSDSPALSNHSLAKQEGYAMSWADAAAPIVAQVIRQVGRTDMRVLRKALADAYPWGERENARYKAWLAEIRRQLGHPLNAPKADPANRQLDLFNHVKNPAQSSRFRIQAEDKELR</sequence>
<evidence type="ECO:0000313" key="1">
    <source>
        <dbReference type="EMBL" id="RML42431.1"/>
    </source>
</evidence>
<gene>
    <name evidence="1" type="ORF">ALQ95_02633</name>
</gene>
<dbReference type="Proteomes" id="UP000280292">
    <property type="component" value="Unassembled WGS sequence"/>
</dbReference>
<name>A0A3M2VT75_PSESI</name>
<reference evidence="1 2" key="1">
    <citation type="submission" date="2018-08" db="EMBL/GenBank/DDBJ databases">
        <title>Recombination of ecologically and evolutionarily significant loci maintains genetic cohesion in the Pseudomonas syringae species complex.</title>
        <authorList>
            <person name="Dillon M."/>
            <person name="Thakur S."/>
            <person name="Almeida R.N.D."/>
            <person name="Weir B.S."/>
            <person name="Guttman D.S."/>
        </authorList>
    </citation>
    <scope>NUCLEOTIDE SEQUENCE [LARGE SCALE GENOMIC DNA]</scope>
    <source>
        <strain evidence="1 2">ICMP 3883</strain>
    </source>
</reference>
<feature type="non-terminal residue" evidence="1">
    <location>
        <position position="1"/>
    </location>
</feature>
<protein>
    <submittedName>
        <fullName evidence="1">Uncharacterized protein</fullName>
    </submittedName>
</protein>
<proteinExistence type="predicted"/>
<dbReference type="EMBL" id="RBNR01000213">
    <property type="protein sequence ID" value="RML42431.1"/>
    <property type="molecule type" value="Genomic_DNA"/>
</dbReference>
<organism evidence="1 2">
    <name type="scientific">Pseudomonas syringae pv. ribicola</name>
    <dbReference type="NCBI Taxonomy" id="55398"/>
    <lineage>
        <taxon>Bacteria</taxon>
        <taxon>Pseudomonadati</taxon>
        <taxon>Pseudomonadota</taxon>
        <taxon>Gammaproteobacteria</taxon>
        <taxon>Pseudomonadales</taxon>
        <taxon>Pseudomonadaceae</taxon>
        <taxon>Pseudomonas</taxon>
    </lineage>
</organism>
<comment type="caution">
    <text evidence="1">The sequence shown here is derived from an EMBL/GenBank/DDBJ whole genome shotgun (WGS) entry which is preliminary data.</text>
</comment>
<dbReference type="RefSeq" id="WP_259469124.1">
    <property type="nucleotide sequence ID" value="NZ_RBNR01000213.1"/>
</dbReference>
<evidence type="ECO:0000313" key="2">
    <source>
        <dbReference type="Proteomes" id="UP000280292"/>
    </source>
</evidence>
<accession>A0A3M2VT75</accession>
<dbReference type="AlphaFoldDB" id="A0A3M2VT75"/>